<evidence type="ECO:0000259" key="1">
    <source>
        <dbReference type="Pfam" id="PF21217"/>
    </source>
</evidence>
<sequence length="64" mass="7416">MGTRLDPLIHDHDTQEEADAYDAWFRKKVQEGLDDIERGDTVPHSVVMAELDEIIQEAESKHKR</sequence>
<dbReference type="OrthoDB" id="1666683at2"/>
<protein>
    <recommendedName>
        <fullName evidence="1">Stability determinant domain-containing protein</fullName>
    </recommendedName>
</protein>
<proteinExistence type="predicted"/>
<organism evidence="2 3">
    <name type="scientific">Caballeronia humi</name>
    <dbReference type="NCBI Taxonomy" id="326474"/>
    <lineage>
        <taxon>Bacteria</taxon>
        <taxon>Pseudomonadati</taxon>
        <taxon>Pseudomonadota</taxon>
        <taxon>Betaproteobacteria</taxon>
        <taxon>Burkholderiales</taxon>
        <taxon>Burkholderiaceae</taxon>
        <taxon>Caballeronia</taxon>
    </lineage>
</organism>
<name>A0A158JGU1_9BURK</name>
<reference evidence="2" key="1">
    <citation type="submission" date="2016-01" db="EMBL/GenBank/DDBJ databases">
        <authorList>
            <person name="Peeters C."/>
        </authorList>
    </citation>
    <scope>NUCLEOTIDE SEQUENCE [LARGE SCALE GENOMIC DNA]</scope>
    <source>
        <strain evidence="2">LMG 22934</strain>
    </source>
</reference>
<dbReference type="Gene3D" id="6.20.450.20">
    <property type="match status" value="1"/>
</dbReference>
<evidence type="ECO:0000313" key="3">
    <source>
        <dbReference type="Proteomes" id="UP000054977"/>
    </source>
</evidence>
<accession>A0A158JGU1</accession>
<dbReference type="Pfam" id="PF21217">
    <property type="entry name" value="PaaA2"/>
    <property type="match status" value="1"/>
</dbReference>
<dbReference type="AlphaFoldDB" id="A0A158JGU1"/>
<comment type="caution">
    <text evidence="2">The sequence shown here is derived from an EMBL/GenBank/DDBJ whole genome shotgun (WGS) entry which is preliminary data.</text>
</comment>
<gene>
    <name evidence="2" type="ORF">AWB65_06567</name>
</gene>
<dbReference type="EMBL" id="FCNW02000092">
    <property type="protein sequence ID" value="SAL67673.1"/>
    <property type="molecule type" value="Genomic_DNA"/>
</dbReference>
<dbReference type="InterPro" id="IPR048851">
    <property type="entry name" value="PaaA2_dom"/>
</dbReference>
<keyword evidence="3" id="KW-1185">Reference proteome</keyword>
<dbReference type="Proteomes" id="UP000054977">
    <property type="component" value="Unassembled WGS sequence"/>
</dbReference>
<feature type="domain" description="Stability determinant" evidence="1">
    <location>
        <begin position="16"/>
        <end position="50"/>
    </location>
</feature>
<evidence type="ECO:0000313" key="2">
    <source>
        <dbReference type="EMBL" id="SAL67673.1"/>
    </source>
</evidence>
<dbReference type="RefSeq" id="WP_087671017.1">
    <property type="nucleotide sequence ID" value="NZ_FCNW02000092.1"/>
</dbReference>